<reference evidence="2 3" key="1">
    <citation type="submission" date="2019-03" db="EMBL/GenBank/DDBJ databases">
        <authorList>
            <person name="Nijsse B."/>
        </authorList>
    </citation>
    <scope>NUCLEOTIDE SEQUENCE [LARGE SCALE GENOMIC DNA]</scope>
    <source>
        <strain evidence="2">Desulfoluna butyratoxydans MSL71</strain>
    </source>
</reference>
<proteinExistence type="predicted"/>
<evidence type="ECO:0000313" key="2">
    <source>
        <dbReference type="EMBL" id="VFQ46283.1"/>
    </source>
</evidence>
<evidence type="ECO:0000313" key="3">
    <source>
        <dbReference type="Proteomes" id="UP000507962"/>
    </source>
</evidence>
<gene>
    <name evidence="2" type="ORF">MSL71_39460</name>
</gene>
<dbReference type="RefSeq" id="WP_180143794.1">
    <property type="nucleotide sequence ID" value="NZ_CAADHO010000008.1"/>
</dbReference>
<feature type="signal peptide" evidence="1">
    <location>
        <begin position="1"/>
        <end position="22"/>
    </location>
</feature>
<protein>
    <submittedName>
        <fullName evidence="2">Uncharacterized protein</fullName>
    </submittedName>
</protein>
<accession>A0A4U8YXT4</accession>
<keyword evidence="1" id="KW-0732">Signal</keyword>
<keyword evidence="3" id="KW-1185">Reference proteome</keyword>
<evidence type="ECO:0000256" key="1">
    <source>
        <dbReference type="SAM" id="SignalP"/>
    </source>
</evidence>
<name>A0A4U8YXT4_9BACT</name>
<organism evidence="2 3">
    <name type="scientific">Desulfoluna butyratoxydans</name>
    <dbReference type="NCBI Taxonomy" id="231438"/>
    <lineage>
        <taxon>Bacteria</taxon>
        <taxon>Pseudomonadati</taxon>
        <taxon>Thermodesulfobacteriota</taxon>
        <taxon>Desulfobacteria</taxon>
        <taxon>Desulfobacterales</taxon>
        <taxon>Desulfolunaceae</taxon>
        <taxon>Desulfoluna</taxon>
    </lineage>
</organism>
<dbReference type="Proteomes" id="UP000507962">
    <property type="component" value="Unassembled WGS sequence"/>
</dbReference>
<dbReference type="EMBL" id="CAADHO010000008">
    <property type="protein sequence ID" value="VFQ46283.1"/>
    <property type="molecule type" value="Genomic_DNA"/>
</dbReference>
<feature type="chain" id="PRO_5020638391" evidence="1">
    <location>
        <begin position="23"/>
        <end position="110"/>
    </location>
</feature>
<sequence>MTFRSILLAWVLALCLAATASAHTLFMSVYDNEDGTVTVEGVFSTGSAASAVEIRLEDPSGKVLLKKQLDELGEYTFAQPSGAYDIVLDAGPGHIVREAGPEKPKDKHAK</sequence>
<dbReference type="AlphaFoldDB" id="A0A4U8YXT4"/>